<sequence length="187" mass="19897">MKNCIALVTSIMMVALLGSPLQAQYDGKAKMKKEKTKMMAEKDILDVAASSKMHTTLVAAVKAAGLVETLQQPGPFTVFAPTNAAFEKLPEGTVATLLLEENKEQLQALLTYHVVPGKITADQVVKAIKANDGTATLTTVNGAEIKAISEGNAVYLIDENGNRAQVFKTDLEASNGTIHVIDTVVMP</sequence>
<evidence type="ECO:0000259" key="2">
    <source>
        <dbReference type="PROSITE" id="PS50213"/>
    </source>
</evidence>
<dbReference type="SUPFAM" id="SSF82153">
    <property type="entry name" value="FAS1 domain"/>
    <property type="match status" value="1"/>
</dbReference>
<keyword evidence="4" id="KW-1185">Reference proteome</keyword>
<proteinExistence type="predicted"/>
<evidence type="ECO:0000313" key="3">
    <source>
        <dbReference type="EMBL" id="KGE86845.1"/>
    </source>
</evidence>
<organism evidence="3 4">
    <name type="scientific">Phaeodactylibacter xiamenensis</name>
    <dbReference type="NCBI Taxonomy" id="1524460"/>
    <lineage>
        <taxon>Bacteria</taxon>
        <taxon>Pseudomonadati</taxon>
        <taxon>Bacteroidota</taxon>
        <taxon>Saprospiria</taxon>
        <taxon>Saprospirales</taxon>
        <taxon>Haliscomenobacteraceae</taxon>
        <taxon>Phaeodactylibacter</taxon>
    </lineage>
</organism>
<dbReference type="Gene3D" id="2.30.180.10">
    <property type="entry name" value="FAS1 domain"/>
    <property type="match status" value="1"/>
</dbReference>
<evidence type="ECO:0000256" key="1">
    <source>
        <dbReference type="SAM" id="SignalP"/>
    </source>
</evidence>
<dbReference type="InterPro" id="IPR050904">
    <property type="entry name" value="Adhesion/Biosynth-related"/>
</dbReference>
<dbReference type="Pfam" id="PF02469">
    <property type="entry name" value="Fasciclin"/>
    <property type="match status" value="1"/>
</dbReference>
<dbReference type="PANTHER" id="PTHR10900">
    <property type="entry name" value="PERIOSTIN-RELATED"/>
    <property type="match status" value="1"/>
</dbReference>
<dbReference type="PROSITE" id="PS50213">
    <property type="entry name" value="FAS1"/>
    <property type="match status" value="1"/>
</dbReference>
<dbReference type="GO" id="GO:0005615">
    <property type="term" value="C:extracellular space"/>
    <property type="evidence" value="ECO:0007669"/>
    <property type="project" value="TreeGrafter"/>
</dbReference>
<dbReference type="FunFam" id="2.30.180.10:FF:000014">
    <property type="entry name" value="Stabilin 1"/>
    <property type="match status" value="1"/>
</dbReference>
<keyword evidence="1" id="KW-0732">Signal</keyword>
<dbReference type="Proteomes" id="UP000029736">
    <property type="component" value="Unassembled WGS sequence"/>
</dbReference>
<feature type="domain" description="FAS1" evidence="2">
    <location>
        <begin position="41"/>
        <end position="185"/>
    </location>
</feature>
<dbReference type="EMBL" id="JPOS01000039">
    <property type="protein sequence ID" value="KGE86845.1"/>
    <property type="molecule type" value="Genomic_DNA"/>
</dbReference>
<dbReference type="RefSeq" id="WP_044223330.1">
    <property type="nucleotide sequence ID" value="NZ_JBKAGJ010000009.1"/>
</dbReference>
<dbReference type="OrthoDB" id="9800666at2"/>
<evidence type="ECO:0000313" key="4">
    <source>
        <dbReference type="Proteomes" id="UP000029736"/>
    </source>
</evidence>
<dbReference type="InterPro" id="IPR036378">
    <property type="entry name" value="FAS1_dom_sf"/>
</dbReference>
<dbReference type="SMART" id="SM00554">
    <property type="entry name" value="FAS1"/>
    <property type="match status" value="1"/>
</dbReference>
<dbReference type="STRING" id="1524460.IX84_17405"/>
<gene>
    <name evidence="3" type="ORF">IX84_17405</name>
</gene>
<accession>A0A098S423</accession>
<reference evidence="3 4" key="1">
    <citation type="journal article" date="2014" name="Int. J. Syst. Evol. Microbiol.">
        <title>Phaeodactylibacter xiamenensis gen. nov., sp. nov., a member of the family Saprospiraceae isolated from the marine alga Phaeodactylum tricornutum.</title>
        <authorList>
            <person name="Chen Z.Jr."/>
            <person name="Lei X."/>
            <person name="Lai Q."/>
            <person name="Li Y."/>
            <person name="Zhang B."/>
            <person name="Zhang J."/>
            <person name="Zhang H."/>
            <person name="Yang L."/>
            <person name="Zheng W."/>
            <person name="Tian Y."/>
            <person name="Yu Z."/>
            <person name="Xu H.Jr."/>
            <person name="Zheng T."/>
        </authorList>
    </citation>
    <scope>NUCLEOTIDE SEQUENCE [LARGE SCALE GENOMIC DNA]</scope>
    <source>
        <strain evidence="3 4">KD52</strain>
    </source>
</reference>
<dbReference type="AlphaFoldDB" id="A0A098S423"/>
<dbReference type="InterPro" id="IPR000782">
    <property type="entry name" value="FAS1_domain"/>
</dbReference>
<comment type="caution">
    <text evidence="3">The sequence shown here is derived from an EMBL/GenBank/DDBJ whole genome shotgun (WGS) entry which is preliminary data.</text>
</comment>
<protein>
    <recommendedName>
        <fullName evidence="2">FAS1 domain-containing protein</fullName>
    </recommendedName>
</protein>
<feature type="chain" id="PRO_5001947834" description="FAS1 domain-containing protein" evidence="1">
    <location>
        <begin position="24"/>
        <end position="187"/>
    </location>
</feature>
<name>A0A098S423_9BACT</name>
<feature type="signal peptide" evidence="1">
    <location>
        <begin position="1"/>
        <end position="23"/>
    </location>
</feature>
<dbReference type="PANTHER" id="PTHR10900:SF77">
    <property type="entry name" value="FI19380P1"/>
    <property type="match status" value="1"/>
</dbReference>